<keyword evidence="1" id="KW-0812">Transmembrane</keyword>
<proteinExistence type="predicted"/>
<gene>
    <name evidence="2" type="ORF">DEO45_09325</name>
</gene>
<protein>
    <submittedName>
        <fullName evidence="2">Uncharacterized protein</fullName>
    </submittedName>
</protein>
<accession>A0A368KEA5</accession>
<dbReference type="RefSeq" id="WP_114342848.1">
    <property type="nucleotide sequence ID" value="NZ_QFWQ01000005.1"/>
</dbReference>
<keyword evidence="1" id="KW-0472">Membrane</keyword>
<dbReference type="OrthoDB" id="5958080at2"/>
<feature type="transmembrane region" description="Helical" evidence="1">
    <location>
        <begin position="45"/>
        <end position="64"/>
    </location>
</feature>
<feature type="transmembrane region" description="Helical" evidence="1">
    <location>
        <begin position="12"/>
        <end position="33"/>
    </location>
</feature>
<keyword evidence="3" id="KW-1185">Reference proteome</keyword>
<comment type="caution">
    <text evidence="2">The sequence shown here is derived from an EMBL/GenBank/DDBJ whole genome shotgun (WGS) entry which is preliminary data.</text>
</comment>
<evidence type="ECO:0000313" key="3">
    <source>
        <dbReference type="Proteomes" id="UP000252387"/>
    </source>
</evidence>
<dbReference type="AlphaFoldDB" id="A0A368KEA5"/>
<reference evidence="2 3" key="1">
    <citation type="submission" date="2018-05" db="EMBL/GenBank/DDBJ databases">
        <title>Draft genome sequence of Rhodanobacter denitrificans Yn1 isolated from gold copper mine.</title>
        <authorList>
            <person name="Yang N."/>
            <person name="Mazhar H.S."/>
            <person name="Rensing C."/>
        </authorList>
    </citation>
    <scope>NUCLEOTIDE SEQUENCE [LARGE SCALE GENOMIC DNA]</scope>
    <source>
        <strain evidence="2 3">Yn1</strain>
    </source>
</reference>
<name>A0A368KEA5_9GAMM</name>
<evidence type="ECO:0000313" key="2">
    <source>
        <dbReference type="EMBL" id="RCS30240.1"/>
    </source>
</evidence>
<dbReference type="EMBL" id="QFWQ01000005">
    <property type="protein sequence ID" value="RCS30240.1"/>
    <property type="molecule type" value="Genomic_DNA"/>
</dbReference>
<evidence type="ECO:0000256" key="1">
    <source>
        <dbReference type="SAM" id="Phobius"/>
    </source>
</evidence>
<dbReference type="Proteomes" id="UP000252387">
    <property type="component" value="Unassembled WGS sequence"/>
</dbReference>
<organism evidence="2 3">
    <name type="scientific">Rhodanobacter denitrificans</name>
    <dbReference type="NCBI Taxonomy" id="666685"/>
    <lineage>
        <taxon>Bacteria</taxon>
        <taxon>Pseudomonadati</taxon>
        <taxon>Pseudomonadota</taxon>
        <taxon>Gammaproteobacteria</taxon>
        <taxon>Lysobacterales</taxon>
        <taxon>Rhodanobacteraceae</taxon>
        <taxon>Rhodanobacter</taxon>
    </lineage>
</organism>
<sequence>MNGFFWTSGHLGWGIFALAVFTSLWWLLSDLVWRSSNVRIGRLAVAMLLGWVVGVGLILLRFYLGNR</sequence>
<keyword evidence="1" id="KW-1133">Transmembrane helix</keyword>